<dbReference type="SMART" id="SM00331">
    <property type="entry name" value="PP2C_SIG"/>
    <property type="match status" value="1"/>
</dbReference>
<evidence type="ECO:0000313" key="7">
    <source>
        <dbReference type="Proteomes" id="UP000694941"/>
    </source>
</evidence>
<evidence type="ECO:0000313" key="8">
    <source>
        <dbReference type="RefSeq" id="XP_013774227.1"/>
    </source>
</evidence>
<organism evidence="7 8">
    <name type="scientific">Limulus polyphemus</name>
    <name type="common">Atlantic horseshoe crab</name>
    <dbReference type="NCBI Taxonomy" id="6850"/>
    <lineage>
        <taxon>Eukaryota</taxon>
        <taxon>Metazoa</taxon>
        <taxon>Ecdysozoa</taxon>
        <taxon>Arthropoda</taxon>
        <taxon>Chelicerata</taxon>
        <taxon>Merostomata</taxon>
        <taxon>Xiphosura</taxon>
        <taxon>Limulidae</taxon>
        <taxon>Limulus</taxon>
    </lineage>
</organism>
<dbReference type="Gene3D" id="3.60.40.10">
    <property type="entry name" value="PPM-type phosphatase domain"/>
    <property type="match status" value="1"/>
</dbReference>
<accession>A0ABM1B3S5</accession>
<dbReference type="PROSITE" id="PS01032">
    <property type="entry name" value="PPM_1"/>
    <property type="match status" value="1"/>
</dbReference>
<evidence type="ECO:0000259" key="6">
    <source>
        <dbReference type="PROSITE" id="PS51746"/>
    </source>
</evidence>
<dbReference type="PANTHER" id="PTHR13832">
    <property type="entry name" value="PROTEIN PHOSPHATASE 2C"/>
    <property type="match status" value="1"/>
</dbReference>
<gene>
    <name evidence="8" type="primary">LOC106459176</name>
</gene>
<evidence type="ECO:0000256" key="2">
    <source>
        <dbReference type="ARBA" id="ARBA00022801"/>
    </source>
</evidence>
<dbReference type="SMART" id="SM00332">
    <property type="entry name" value="PP2Cc"/>
    <property type="match status" value="1"/>
</dbReference>
<feature type="region of interest" description="Disordered" evidence="5">
    <location>
        <begin position="1689"/>
        <end position="2036"/>
    </location>
</feature>
<keyword evidence="7" id="KW-1185">Reference proteome</keyword>
<dbReference type="SUPFAM" id="SSF81606">
    <property type="entry name" value="PP2C-like"/>
    <property type="match status" value="1"/>
</dbReference>
<keyword evidence="3 4" id="KW-0904">Protein phosphatase</keyword>
<protein>
    <submittedName>
        <fullName evidence="8">Uncharacterized protein LOC106459176 isoform X1</fullName>
    </submittedName>
</protein>
<evidence type="ECO:0000256" key="5">
    <source>
        <dbReference type="SAM" id="MobiDB-lite"/>
    </source>
</evidence>
<feature type="compositionally biased region" description="Polar residues" evidence="5">
    <location>
        <begin position="1787"/>
        <end position="1811"/>
    </location>
</feature>
<feature type="compositionally biased region" description="Polar residues" evidence="5">
    <location>
        <begin position="2017"/>
        <end position="2033"/>
    </location>
</feature>
<feature type="compositionally biased region" description="Polar residues" evidence="5">
    <location>
        <begin position="1712"/>
        <end position="1738"/>
    </location>
</feature>
<dbReference type="CDD" id="cd00143">
    <property type="entry name" value="PP2Cc"/>
    <property type="match status" value="1"/>
</dbReference>
<dbReference type="PROSITE" id="PS51746">
    <property type="entry name" value="PPM_2"/>
    <property type="match status" value="1"/>
</dbReference>
<dbReference type="RefSeq" id="XP_013774227.1">
    <property type="nucleotide sequence ID" value="XM_013918773.2"/>
</dbReference>
<dbReference type="InterPro" id="IPR000222">
    <property type="entry name" value="PP2C_BS"/>
</dbReference>
<comment type="similarity">
    <text evidence="4">Belongs to the PP2C family.</text>
</comment>
<sequence length="2063" mass="228717">MGEREERENVKQFFQEFENESSPGSDDGIHIRSGIVGNYRLAVEDVEGEVFDWSFHYLEQKKCPHELAVVLASTVSREVSSEAQRSIALASEQGLDEEDTSLLDAVQLYSQVISFLHELSLYWKDHLREETMNADWPRPPLYSVSFCAIKNGRRRMEDRHVILHDLNVVCGLQEGPQHSYYAVFDGHAGIEAASYAAAHLHLNLVQHPDFYTDTEKAIKEAFRTTDQQFLERSGKEGIKSGCTVVCCLIRERTLYLAWLGDSQAILVRQGEPLGIVSPHKPDREDERTRIENDGGCVLYVGTWRVSGTLAVSRALGDFEHKPYISCEPDIKTLSLDGTEDFLVLACDGLWDKLSLYDVAALVYSYVKENPDNADAVASQLVHQAKEKGSNDNITVVVTFLREPHNLAAPTFPSEVFSVSQSSFINTCNGKGNHEGLSYSVDIHEKRKCEHKPMHIVNGTNGFEENGTLSDRLGSSHTCDSDLTMEIGVDVPLPEQAEKHKPGSWNENTRLPDKEDVALSADDAFEKHEYEPAENLKSKDATLLSYQFSHQTTLDLVPCTVVVGQESTSVKIDDTLSSDLTSNNELDLSIDSFTGQDNSEGNILNSCKKAILSKSSLHLSSSEISEVENDRNRKIQTVQALKNVRNFDVDSKDDDFPVENMSHSTSVLNENAGELREIFDNVKDNEVEALSVSNLADEIFNEFKVVHVSAQEIQASSTDSVNCLKGGDQQVPCADREFIVENLCHNVLDASQKTVLPNTTKPGSNDTSLFASCETTKGKELSENENILEFQSSMVTSEQEKLLEKSTGLSGIFAEDAIPNVEQESVGIYPILIESEMIDKRKESTNVFSLSEDTHEKLDTLEDIAGHLGLNTETYEQLDKTKDYFNEPISSAQEVEKSDELQVLNNKFILTTEIDEKLSEPKISVDVPSFFAEAVQKQEEPVDEYCLTISIDEKLGKLQESVEEPSVITEAMKKVDVSKKSVNETFNTTETAKLDELKQSVNDSSLSKETVEKLHELKGSDDDRNLSIETVEKLYEPKESDGELEELAEGSSLTLETLKMLDKPKESINELVETLDKQKESVNNPSASTETDDKLDRCNQSIYNSNLLTKTVENVYELKESVEEPNLLTETVKMLDESKRPFNETFITTENDEKLGKPKKFVDEPSLSTEIVENLEKLKESYNEPSLLMDTVEKLDKPKESVEEPSLTTETMNIFGEPEESTNETTITRQTVEKLDEPNESIEECSLTTETVNMLGEPEESTNETLITTQTIEKLDKPKESIEECSLTTETVNMLGEPEESTNETLITTQTIEKLDKPKESIEECSLTTETVNMLGEPEESTNETLITTQTIEKLDKPKELIEEQSLTTGTMNMLDEPEESTNETIITTQTIEKLDKPKESVEEHGLTTETVHMLGEPEESTNETVITTQIDEKLDKPKELDEEHGLTTETMNMLDEPEESTNETIITTQTVEKLDKPKEAIEEPSLTTGKMNMIDEPEDSTNETVITTETVEKLDKPKEAIEEPSLTTGKMNMIDEPEDSTNETIITTETVEKLDDLKDSGDVPNLSTEITKNLEESKESTDEPILFTEAPESPNMQNEFAEIPVKDTESIETCIYKEDKETEKETIVEGIQQNCEPCAENFMLHNIVKSDNEISDINNQASANATSLGEVLPSAEDSDFEKDSEWKYIQGDDKSDTQAIKHTKVSLKGSPSKASSIKSETSRNIKLSSTSKTKQNQQEGDKKERKPVAGKSLRNQHEKKELSSKVIKTVSKQTKSTSETSSLKKSPVTSSTNLKTGKPNNVTVRSSSKQVSAEAKTESTGKITTTSCTSLNKLSRPLSSKNTSVNQSTRTVSSAKVSSSSSPITQKLKSAKATDSTTTPKSGKEVSSQEVGSSSVKPEKSSSPPQVKVSSSHSSAKTSAKKDSSGVVGKKNETTVQNRSPKPALGTVKNLKPTLSSTKSLDKQKTEPSSGTAKNLKPTPSSTKSVDKQKTEPSSGTAKNLKPTPSSTKSVDKQKTEPSSGTAKNLKPTPSSTNQLINRRLNLLQAQQKISNQHQVAQNQMTN</sequence>
<dbReference type="Pfam" id="PF00481">
    <property type="entry name" value="PP2C"/>
    <property type="match status" value="1"/>
</dbReference>
<keyword evidence="1" id="KW-0479">Metal-binding</keyword>
<feature type="compositionally biased region" description="Low complexity" evidence="5">
    <location>
        <begin position="1885"/>
        <end position="1918"/>
    </location>
</feature>
<reference evidence="8" key="1">
    <citation type="submission" date="2025-08" db="UniProtKB">
        <authorList>
            <consortium name="RefSeq"/>
        </authorList>
    </citation>
    <scope>IDENTIFICATION</scope>
    <source>
        <tissue evidence="8">Muscle</tissue>
    </source>
</reference>
<dbReference type="GeneID" id="106459176"/>
<keyword evidence="2 4" id="KW-0378">Hydrolase</keyword>
<dbReference type="PANTHER" id="PTHR13832:SF818">
    <property type="entry name" value="SD03870P"/>
    <property type="match status" value="1"/>
</dbReference>
<feature type="domain" description="PPM-type phosphatase" evidence="6">
    <location>
        <begin position="143"/>
        <end position="400"/>
    </location>
</feature>
<dbReference type="InterPro" id="IPR036457">
    <property type="entry name" value="PPM-type-like_dom_sf"/>
</dbReference>
<feature type="compositionally biased region" description="Polar residues" evidence="5">
    <location>
        <begin position="1818"/>
        <end position="1847"/>
    </location>
</feature>
<feature type="compositionally biased region" description="Polar residues" evidence="5">
    <location>
        <begin position="1967"/>
        <end position="1984"/>
    </location>
</feature>
<feature type="compositionally biased region" description="Polar residues" evidence="5">
    <location>
        <begin position="1992"/>
        <end position="2009"/>
    </location>
</feature>
<feature type="compositionally biased region" description="Polar residues" evidence="5">
    <location>
        <begin position="1863"/>
        <end position="1881"/>
    </location>
</feature>
<dbReference type="InterPro" id="IPR015655">
    <property type="entry name" value="PP2C"/>
</dbReference>
<evidence type="ECO:0000256" key="4">
    <source>
        <dbReference type="RuleBase" id="RU003465"/>
    </source>
</evidence>
<dbReference type="Proteomes" id="UP000694941">
    <property type="component" value="Unplaced"/>
</dbReference>
<evidence type="ECO:0000256" key="3">
    <source>
        <dbReference type="ARBA" id="ARBA00022912"/>
    </source>
</evidence>
<name>A0ABM1B3S5_LIMPO</name>
<feature type="compositionally biased region" description="Low complexity" evidence="5">
    <location>
        <begin position="1848"/>
        <end position="1862"/>
    </location>
</feature>
<dbReference type="InterPro" id="IPR001932">
    <property type="entry name" value="PPM-type_phosphatase-like_dom"/>
</dbReference>
<evidence type="ECO:0000256" key="1">
    <source>
        <dbReference type="ARBA" id="ARBA00022723"/>
    </source>
</evidence>
<feature type="compositionally biased region" description="Low complexity" evidence="5">
    <location>
        <begin position="1764"/>
        <end position="1786"/>
    </location>
</feature>
<proteinExistence type="inferred from homology"/>